<protein>
    <submittedName>
        <fullName evidence="2">Uncharacterized protein</fullName>
    </submittedName>
</protein>
<comment type="caution">
    <text evidence="2">The sequence shown here is derived from an EMBL/GenBank/DDBJ whole genome shotgun (WGS) entry which is preliminary data.</text>
</comment>
<dbReference type="Proteomes" id="UP001610446">
    <property type="component" value="Unassembled WGS sequence"/>
</dbReference>
<feature type="signal peptide" evidence="1">
    <location>
        <begin position="1"/>
        <end position="17"/>
    </location>
</feature>
<reference evidence="2 3" key="1">
    <citation type="submission" date="2024-07" db="EMBL/GenBank/DDBJ databases">
        <title>Section-level genome sequencing and comparative genomics of Aspergillus sections Usti and Cavernicolus.</title>
        <authorList>
            <consortium name="Lawrence Berkeley National Laboratory"/>
            <person name="Nybo J.L."/>
            <person name="Vesth T.C."/>
            <person name="Theobald S."/>
            <person name="Frisvad J.C."/>
            <person name="Larsen T.O."/>
            <person name="Kjaerboelling I."/>
            <person name="Rothschild-Mancinelli K."/>
            <person name="Lyhne E.K."/>
            <person name="Kogle M.E."/>
            <person name="Barry K."/>
            <person name="Clum A."/>
            <person name="Na H."/>
            <person name="Ledsgaard L."/>
            <person name="Lin J."/>
            <person name="Lipzen A."/>
            <person name="Kuo A."/>
            <person name="Riley R."/>
            <person name="Mondo S."/>
            <person name="Labutti K."/>
            <person name="Haridas S."/>
            <person name="Pangalinan J."/>
            <person name="Salamov A.A."/>
            <person name="Simmons B.A."/>
            <person name="Magnuson J.K."/>
            <person name="Chen J."/>
            <person name="Drula E."/>
            <person name="Henrissat B."/>
            <person name="Wiebenga A."/>
            <person name="Lubbers R.J."/>
            <person name="Gomes A.C."/>
            <person name="Makela M.R."/>
            <person name="Stajich J."/>
            <person name="Grigoriev I.V."/>
            <person name="Mortensen U.H."/>
            <person name="De Vries R.P."/>
            <person name="Baker S.E."/>
            <person name="Andersen M.R."/>
        </authorList>
    </citation>
    <scope>NUCLEOTIDE SEQUENCE [LARGE SCALE GENOMIC DNA]</scope>
    <source>
        <strain evidence="2 3">CBS 123904</strain>
    </source>
</reference>
<dbReference type="EMBL" id="JBFXLU010000221">
    <property type="protein sequence ID" value="KAL2834595.1"/>
    <property type="molecule type" value="Genomic_DNA"/>
</dbReference>
<accession>A0ABR4J3H1</accession>
<proteinExistence type="predicted"/>
<organism evidence="2 3">
    <name type="scientific">Aspergillus pseudoustus</name>
    <dbReference type="NCBI Taxonomy" id="1810923"/>
    <lineage>
        <taxon>Eukaryota</taxon>
        <taxon>Fungi</taxon>
        <taxon>Dikarya</taxon>
        <taxon>Ascomycota</taxon>
        <taxon>Pezizomycotina</taxon>
        <taxon>Eurotiomycetes</taxon>
        <taxon>Eurotiomycetidae</taxon>
        <taxon>Eurotiales</taxon>
        <taxon>Aspergillaceae</taxon>
        <taxon>Aspergillus</taxon>
        <taxon>Aspergillus subgen. Nidulantes</taxon>
    </lineage>
</organism>
<keyword evidence="1" id="KW-0732">Signal</keyword>
<evidence type="ECO:0000313" key="2">
    <source>
        <dbReference type="EMBL" id="KAL2834595.1"/>
    </source>
</evidence>
<feature type="chain" id="PRO_5046617891" evidence="1">
    <location>
        <begin position="18"/>
        <end position="194"/>
    </location>
</feature>
<name>A0ABR4J3H1_9EURO</name>
<evidence type="ECO:0000313" key="3">
    <source>
        <dbReference type="Proteomes" id="UP001610446"/>
    </source>
</evidence>
<keyword evidence="3" id="KW-1185">Reference proteome</keyword>
<gene>
    <name evidence="2" type="ORF">BJY01DRAFT_253043</name>
</gene>
<sequence>MRFAPFIPFLLTTGATALSFPQASTFIPLPSCLNLRSVLEATDTAALTTTILTEICTDPSNPTNKRTLPLIPTTYTSTWRPFLQQIVDAETANMGAPYLSASYMRLLDALFNLGRTQCGLDAFEDDICAASQAQLEAVVDCIKWNGWQVAIANVLNILPLLSLDACNRQVDFFARDEVVDVLLPQYAREFASGL</sequence>
<evidence type="ECO:0000256" key="1">
    <source>
        <dbReference type="SAM" id="SignalP"/>
    </source>
</evidence>